<feature type="compositionally biased region" description="Basic residues" evidence="1">
    <location>
        <begin position="154"/>
        <end position="165"/>
    </location>
</feature>
<feature type="region of interest" description="Disordered" evidence="1">
    <location>
        <begin position="112"/>
        <end position="168"/>
    </location>
</feature>
<feature type="compositionally biased region" description="Low complexity" evidence="1">
    <location>
        <begin position="64"/>
        <end position="85"/>
    </location>
</feature>
<gene>
    <name evidence="2" type="ORF">GA0074695_4291</name>
</gene>
<feature type="compositionally biased region" description="Basic residues" evidence="1">
    <location>
        <begin position="116"/>
        <end position="125"/>
    </location>
</feature>
<protein>
    <submittedName>
        <fullName evidence="2">Uncharacterized protein</fullName>
    </submittedName>
</protein>
<dbReference type="AlphaFoldDB" id="A0A1C4YHI0"/>
<proteinExistence type="predicted"/>
<accession>A0A1C4YHI0</accession>
<dbReference type="EMBL" id="LT607411">
    <property type="protein sequence ID" value="SCF20174.1"/>
    <property type="molecule type" value="Genomic_DNA"/>
</dbReference>
<sequence>MSEAGRDGPTLGQLSINFKGSLISDAISAQIIRSRPINAIVRRSCGFAPGQSQTRTCAATANGPKAASASTTSACPGSPPAAAGGDRVPSLRHGQAIRAGPTANTACYRVTARAGISRRGRRQKRGGPSGSSGATRAEDDPGERAPRTFAAAPIRHRRSGRPQRRNAREIGMVTDAIHKEIRGYQGPLSTQWDLFEKAIDTHVKNSGRSKGTRTVSSTCLTMVRQSSPTFEHSCWPRHLGSCTRRYAPAICSTAPGRTRKTRYCSRSW</sequence>
<feature type="region of interest" description="Disordered" evidence="1">
    <location>
        <begin position="64"/>
        <end position="88"/>
    </location>
</feature>
<evidence type="ECO:0000256" key="1">
    <source>
        <dbReference type="SAM" id="MobiDB-lite"/>
    </source>
</evidence>
<evidence type="ECO:0000313" key="3">
    <source>
        <dbReference type="Proteomes" id="UP000198242"/>
    </source>
</evidence>
<evidence type="ECO:0000313" key="2">
    <source>
        <dbReference type="EMBL" id="SCF20174.1"/>
    </source>
</evidence>
<name>A0A1C4YHI0_MICVI</name>
<organism evidence="2 3">
    <name type="scientific">Micromonospora viridifaciens</name>
    <dbReference type="NCBI Taxonomy" id="1881"/>
    <lineage>
        <taxon>Bacteria</taxon>
        <taxon>Bacillati</taxon>
        <taxon>Actinomycetota</taxon>
        <taxon>Actinomycetes</taxon>
        <taxon>Micromonosporales</taxon>
        <taxon>Micromonosporaceae</taxon>
        <taxon>Micromonospora</taxon>
    </lineage>
</organism>
<feature type="compositionally biased region" description="Basic and acidic residues" evidence="1">
    <location>
        <begin position="136"/>
        <end position="146"/>
    </location>
</feature>
<keyword evidence="3" id="KW-1185">Reference proteome</keyword>
<reference evidence="3" key="1">
    <citation type="submission" date="2016-06" db="EMBL/GenBank/DDBJ databases">
        <authorList>
            <person name="Varghese N."/>
            <person name="Submissions Spin"/>
        </authorList>
    </citation>
    <scope>NUCLEOTIDE SEQUENCE [LARGE SCALE GENOMIC DNA]</scope>
    <source>
        <strain evidence="3">DSM 43909</strain>
    </source>
</reference>
<dbReference type="Proteomes" id="UP000198242">
    <property type="component" value="Chromosome I"/>
</dbReference>